<dbReference type="Pfam" id="PF05345">
    <property type="entry name" value="He_PIG"/>
    <property type="match status" value="4"/>
</dbReference>
<accession>A0A328YR60</accession>
<dbReference type="GO" id="GO:0016020">
    <property type="term" value="C:membrane"/>
    <property type="evidence" value="ECO:0007669"/>
    <property type="project" value="InterPro"/>
</dbReference>
<name>A0A328YR60_9FLAO</name>
<dbReference type="InterPro" id="IPR013783">
    <property type="entry name" value="Ig-like_fold"/>
</dbReference>
<organism evidence="3 4">
    <name type="scientific">Flavobacterium aciduliphilum</name>
    <dbReference type="NCBI Taxonomy" id="1101402"/>
    <lineage>
        <taxon>Bacteria</taxon>
        <taxon>Pseudomonadati</taxon>
        <taxon>Bacteroidota</taxon>
        <taxon>Flavobacteriia</taxon>
        <taxon>Flavobacteriales</taxon>
        <taxon>Flavobacteriaceae</taxon>
        <taxon>Flavobacterium</taxon>
    </lineage>
</organism>
<evidence type="ECO:0000313" key="3">
    <source>
        <dbReference type="EMBL" id="RAR72566.1"/>
    </source>
</evidence>
<proteinExistence type="predicted"/>
<evidence type="ECO:0000256" key="1">
    <source>
        <dbReference type="SAM" id="SignalP"/>
    </source>
</evidence>
<dbReference type="OrthoDB" id="1652165at2"/>
<gene>
    <name evidence="3" type="ORF">CLV55_105136</name>
</gene>
<dbReference type="Gene3D" id="2.60.120.260">
    <property type="entry name" value="Galactose-binding domain-like"/>
    <property type="match status" value="2"/>
</dbReference>
<dbReference type="NCBIfam" id="NF033708">
    <property type="entry name" value="T9SS_Cterm_ChiA"/>
    <property type="match status" value="1"/>
</dbReference>
<dbReference type="EMBL" id="QLSZ01000005">
    <property type="protein sequence ID" value="RAR72566.1"/>
    <property type="molecule type" value="Genomic_DNA"/>
</dbReference>
<feature type="chain" id="PRO_5016271036" evidence="1">
    <location>
        <begin position="19"/>
        <end position="1770"/>
    </location>
</feature>
<feature type="domain" description="PKD" evidence="2">
    <location>
        <begin position="304"/>
        <end position="392"/>
    </location>
</feature>
<evidence type="ECO:0000259" key="2">
    <source>
        <dbReference type="PROSITE" id="PS50093"/>
    </source>
</evidence>
<feature type="signal peptide" evidence="1">
    <location>
        <begin position="1"/>
        <end position="18"/>
    </location>
</feature>
<evidence type="ECO:0000313" key="4">
    <source>
        <dbReference type="Proteomes" id="UP000248840"/>
    </source>
</evidence>
<reference evidence="3 4" key="1">
    <citation type="submission" date="2018-06" db="EMBL/GenBank/DDBJ databases">
        <title>Genomic Encyclopedia of Archaeal and Bacterial Type Strains, Phase II (KMG-II): from individual species to whole genera.</title>
        <authorList>
            <person name="Goeker M."/>
        </authorList>
    </citation>
    <scope>NUCLEOTIDE SEQUENCE [LARGE SCALE GENOMIC DNA]</scope>
    <source>
        <strain evidence="3 4">DSM 25663</strain>
    </source>
</reference>
<dbReference type="NCBIfam" id="NF012200">
    <property type="entry name" value="choice_anch_D"/>
    <property type="match status" value="1"/>
</dbReference>
<dbReference type="InterPro" id="IPR000601">
    <property type="entry name" value="PKD_dom"/>
</dbReference>
<protein>
    <submittedName>
        <fullName evidence="3">Putative Ig domain-containing protein</fullName>
    </submittedName>
</protein>
<dbReference type="GO" id="GO:0005509">
    <property type="term" value="F:calcium ion binding"/>
    <property type="evidence" value="ECO:0007669"/>
    <property type="project" value="InterPro"/>
</dbReference>
<dbReference type="Proteomes" id="UP000248840">
    <property type="component" value="Unassembled WGS sequence"/>
</dbReference>
<dbReference type="Gene3D" id="2.60.40.10">
    <property type="entry name" value="Immunoglobulins"/>
    <property type="match status" value="5"/>
</dbReference>
<dbReference type="RefSeq" id="WP_112113048.1">
    <property type="nucleotide sequence ID" value="NZ_QLSZ01000005.1"/>
</dbReference>
<dbReference type="PROSITE" id="PS50093">
    <property type="entry name" value="PKD"/>
    <property type="match status" value="1"/>
</dbReference>
<sequence length="1770" mass="185793">MKLKLVLVALFVSVFSWGQTNPTAQNLPYSQDFSSFTGATTTYPAGWQGWTVSGSLGTSYSSLAPNGDQALAGATNTSTSAHVGDFNGKLGILSTSSAIKSVCLAINTTSLTSIQVTFDASTQRTENTRQNELGLQYRIGTSGTFTNVSSATYLNQMSPTNTTGTTSVNTVNVSVTLPSACENVSVLQLRWIIRDVSGSGNRPGFSIDNINITSLSVSSPPVVTASTFSGNVGTAFNNSIVATNSPTSYAYTGTLPGGLSFNNATGAITGTPTTIGSSTISVTATNTAGTSSAATITFNIAAAAVPVVTATTYTGTTGTAFSNTVSATNSPTSYAYTGTLPPGLSFSTSTGAITGTPTTAGSYSISVTATNAAGTSAAATIGFTISLPAPVVTGGTLSGTVSTAFTYTISATNSPTNYAVASGALPNGLSLNSTTGQITGTPTTAGSFSVTVTATNGTGTSAPATLTFTIVASACVTQGFASGATAPTGWIFTGITGTYTTAGNYGAASPSVSMSSSSPNSVITTEVLPTGNGAAQFSFWFKGQGITSGSTSTLQVDGYDGATWTNIETISSATLIASSSTAVTRTYNSSSSPALNSGFVRFRLTYLKGSGNLAIDDISISCTSIAVNAPVVTAATETGTVGSAYSYFISATNFPTSYAYTGTLPPGLTFNTTTGQISGAPTTAGSYSISVTATNAGGTSVATTISYTISAYVAGCYTVNFDDGTAKSAYVADVVTLNGKSWTFSEALIGGTNTTSDFGIGTYCARIRSNSYAGITMAQDKQNGISTISFDYKKYYAGTYVNQTFNVEYSKDSGNTWIYIGSISPSSTTVATYTSAAINQSGPIRVRIVFASGTEDNNVRLNIDNLSICDYVGATKDIEVFGNATTIFNNSVTVSDNNNTNFSSSFFVGDTPIVKTFVVTNNGTGTLNLSGLSLSSTTYYIITSALSSTTLSAGQSATFSITFNSTATGLKTATVTLTSDDPLNGTYNFLISTKVYNYTRCTLTAPSAIAQNDFDSNVAYTYTIGGTNTNNSVTGGTNYGDNRTSKTNMFTGMNSFQSSTVLNTMTFAGISTMQYQNLELDFNLGAYASATGDGMETSDYVMVSISTDGGTTFYDQLKITGNNNSIFDINNSLSANSVTYKANATNPTRLGTLNNSTNTTGSLFKITKLPNVSSLVVKFTFLSNSATEIWAIDNISIKGQSALTTTWDGSTWSAGIPTSSTKAIINGYYDTTSNGSLQTCECQINLGNTLNVSAGDYVEVQSDLTNYGSINVTNNASLVQLNDEAVNTNTGTTTIVRRTSPFKKFDYTYWSTPIETATIISIFTGWRTDYSFQFVAPNFSDTLTINNLGTITANTPDGFDDYAPWAWSNYTSSMTPGQGYAIMGPSTLSFTPTATASVSFVGRQNNGVITPTIALSGNSANANDDWNLIGNPYPSAIYADAFINANSNISGTLYFWTHTMAISTSYPGPDLYNFTADDYAVYNLTGGTRAGLNGGATPTGYIASGQGFFVEAVTAGNVLFNNSMRSKSYANNAFYKHSLTQTQTEAQKSRLWLNFQNPEGMFSQQLIAYLPQSTMGYDQGYDGLSNRSNNYVRFYSLLEDDPYTIQARGTFDENDVVPLGYFSAATGNFSIGLESYDGLFDTQEVYLYDKLLGIVHDLKQSAYSFDTNYGTYDNRFELRYTNASLSTDSISDSLANVVVYHPKESQMVVKSTLEKISEVTVYDLLGRPIATQTNVDAYEVVLQNNAFRNQVLIVKIVLENGKVLTKKTAM</sequence>
<dbReference type="InterPro" id="IPR015919">
    <property type="entry name" value="Cadherin-like_sf"/>
</dbReference>
<dbReference type="SUPFAM" id="SSF49313">
    <property type="entry name" value="Cadherin-like"/>
    <property type="match status" value="4"/>
</dbReference>
<comment type="caution">
    <text evidence="3">The sequence shown here is derived from an EMBL/GenBank/DDBJ whole genome shotgun (WGS) entry which is preliminary data.</text>
</comment>
<keyword evidence="4" id="KW-1185">Reference proteome</keyword>
<keyword evidence="1" id="KW-0732">Signal</keyword>